<feature type="coiled-coil region" evidence="1">
    <location>
        <begin position="14"/>
        <end position="66"/>
    </location>
</feature>
<dbReference type="RefSeq" id="WP_278017792.1">
    <property type="nucleotide sequence ID" value="NZ_JARRRY010000001.1"/>
</dbReference>
<dbReference type="Proteomes" id="UP001218246">
    <property type="component" value="Unassembled WGS sequence"/>
</dbReference>
<evidence type="ECO:0000313" key="2">
    <source>
        <dbReference type="EMBL" id="MDG5753099.1"/>
    </source>
</evidence>
<keyword evidence="1" id="KW-0175">Coiled coil</keyword>
<proteinExistence type="predicted"/>
<comment type="caution">
    <text evidence="2">The sequence shown here is derived from an EMBL/GenBank/DDBJ whole genome shotgun (WGS) entry which is preliminary data.</text>
</comment>
<name>A0ABT6H1Q5_9BACI</name>
<evidence type="ECO:0000313" key="3">
    <source>
        <dbReference type="Proteomes" id="UP001218246"/>
    </source>
</evidence>
<accession>A0ABT6H1Q5</accession>
<gene>
    <name evidence="2" type="ORF">P6P90_03685</name>
</gene>
<organism evidence="2 3">
    <name type="scientific">Ectobacillus antri</name>
    <dbReference type="NCBI Taxonomy" id="2486280"/>
    <lineage>
        <taxon>Bacteria</taxon>
        <taxon>Bacillati</taxon>
        <taxon>Bacillota</taxon>
        <taxon>Bacilli</taxon>
        <taxon>Bacillales</taxon>
        <taxon>Bacillaceae</taxon>
        <taxon>Ectobacillus</taxon>
    </lineage>
</organism>
<sequence>MRTEINKPIVKKNMAAKLDELKTSRQEIETYLEELEEQEKKDNEYIKSLKDRLTEAEEAKATATDKETVKKAIITITELTQEITLEEASAVAMANKSNQELSNVVETFFDKYVQSRQIFNNLKYVFIAETSPKSIEADIAELKEIMMSINGSFAMVKSIMTDRKLVSTADRFFNAPSGKRVHLSQMGLEINKLEHLRQDIMPLLRDLKNEGLL</sequence>
<dbReference type="EMBL" id="JARULN010000002">
    <property type="protein sequence ID" value="MDG5753099.1"/>
    <property type="molecule type" value="Genomic_DNA"/>
</dbReference>
<keyword evidence="3" id="KW-1185">Reference proteome</keyword>
<protein>
    <submittedName>
        <fullName evidence="2">Uncharacterized protein</fullName>
    </submittedName>
</protein>
<evidence type="ECO:0000256" key="1">
    <source>
        <dbReference type="SAM" id="Coils"/>
    </source>
</evidence>
<reference evidence="2 3" key="1">
    <citation type="submission" date="2023-04" db="EMBL/GenBank/DDBJ databases">
        <title>Ectobacillus antri isolated from activated sludge.</title>
        <authorList>
            <person name="Yan P."/>
            <person name="Liu X."/>
        </authorList>
    </citation>
    <scope>NUCLEOTIDE SEQUENCE [LARGE SCALE GENOMIC DNA]</scope>
    <source>
        <strain evidence="2 3">C18H</strain>
    </source>
</reference>